<accession>A0A521DK60</accession>
<reference evidence="1 2" key="1">
    <citation type="submission" date="2017-05" db="EMBL/GenBank/DDBJ databases">
        <authorList>
            <person name="Varghese N."/>
            <person name="Submissions S."/>
        </authorList>
    </citation>
    <scope>NUCLEOTIDE SEQUENCE [LARGE SCALE GENOMIC DNA]</scope>
    <source>
        <strain evidence="1 2">DSM 19382</strain>
    </source>
</reference>
<evidence type="ECO:0000313" key="2">
    <source>
        <dbReference type="Proteomes" id="UP000317289"/>
    </source>
</evidence>
<name>A0A521DK60_9FLAO</name>
<proteinExistence type="predicted"/>
<dbReference type="Proteomes" id="UP000317289">
    <property type="component" value="Unassembled WGS sequence"/>
</dbReference>
<dbReference type="EMBL" id="FXTA01000003">
    <property type="protein sequence ID" value="SMO71320.1"/>
    <property type="molecule type" value="Genomic_DNA"/>
</dbReference>
<gene>
    <name evidence="1" type="ORF">SAMN06265349_103280</name>
</gene>
<protein>
    <submittedName>
        <fullName evidence="1">Uncharacterized protein</fullName>
    </submittedName>
</protein>
<sequence>MSFKLYIHNPGLAASISDRESFYMSVHQYKQ</sequence>
<dbReference type="AlphaFoldDB" id="A0A521DK60"/>
<evidence type="ECO:0000313" key="1">
    <source>
        <dbReference type="EMBL" id="SMO71320.1"/>
    </source>
</evidence>
<organism evidence="1 2">
    <name type="scientific">Flavobacterium resistens</name>
    <dbReference type="NCBI Taxonomy" id="443612"/>
    <lineage>
        <taxon>Bacteria</taxon>
        <taxon>Pseudomonadati</taxon>
        <taxon>Bacteroidota</taxon>
        <taxon>Flavobacteriia</taxon>
        <taxon>Flavobacteriales</taxon>
        <taxon>Flavobacteriaceae</taxon>
        <taxon>Flavobacterium</taxon>
    </lineage>
</organism>